<dbReference type="AlphaFoldDB" id="A0A9X8VGT3"/>
<comment type="caution">
    <text evidence="1">The sequence shown here is derived from an EMBL/GenBank/DDBJ whole genome shotgun (WGS) entry which is preliminary data.</text>
</comment>
<evidence type="ECO:0000313" key="1">
    <source>
        <dbReference type="EMBL" id="TFU95590.1"/>
    </source>
</evidence>
<organism evidence="1">
    <name type="scientific">Serratia marcescens</name>
    <dbReference type="NCBI Taxonomy" id="615"/>
    <lineage>
        <taxon>Bacteria</taxon>
        <taxon>Pseudomonadati</taxon>
        <taxon>Pseudomonadota</taxon>
        <taxon>Gammaproteobacteria</taxon>
        <taxon>Enterobacterales</taxon>
        <taxon>Yersiniaceae</taxon>
        <taxon>Serratia</taxon>
    </lineage>
</organism>
<gene>
    <name evidence="1" type="ORF">E0L31_15620</name>
</gene>
<evidence type="ECO:0008006" key="2">
    <source>
        <dbReference type="Google" id="ProtNLM"/>
    </source>
</evidence>
<name>A0A9X8VGT3_SERMA</name>
<protein>
    <recommendedName>
        <fullName evidence="2">Phage protein</fullName>
    </recommendedName>
</protein>
<dbReference type="EMBL" id="SPSG01002016">
    <property type="protein sequence ID" value="TFU95590.1"/>
    <property type="molecule type" value="Genomic_DNA"/>
</dbReference>
<proteinExistence type="predicted"/>
<accession>A0A9X8VGT3</accession>
<sequence length="66" mass="7709">MKKTSFRHDGLTGEEAGQLIRHYEANGYRAVRSLNIDPKYWDVVVTLPEQKYLKPTPRSMVNKMWG</sequence>
<reference evidence="1" key="1">
    <citation type="submission" date="2019-03" db="EMBL/GenBank/DDBJ databases">
        <title>Serratia marcescens strain N2 draft genome.</title>
        <authorList>
            <person name="Yassin A."/>
            <person name="El-Kenawy N."/>
            <person name="Youssef N.H."/>
        </authorList>
    </citation>
    <scope>NUCLEOTIDE SEQUENCE [LARGE SCALE GENOMIC DNA]</scope>
    <source>
        <strain evidence="1">N2</strain>
    </source>
</reference>